<dbReference type="STRING" id="266128.ABB25_04600"/>
<dbReference type="PANTHER" id="PTHR11070:SF59">
    <property type="entry name" value="DNA 3'-5' HELICASE"/>
    <property type="match status" value="1"/>
</dbReference>
<dbReference type="EMBL" id="LDJH01000006">
    <property type="protein sequence ID" value="KRG59792.1"/>
    <property type="molecule type" value="Genomic_DNA"/>
</dbReference>
<keyword evidence="7" id="KW-1185">Reference proteome</keyword>
<evidence type="ECO:0000313" key="6">
    <source>
        <dbReference type="EMBL" id="KRG59792.1"/>
    </source>
</evidence>
<dbReference type="GO" id="GO:0003677">
    <property type="term" value="F:DNA binding"/>
    <property type="evidence" value="ECO:0007669"/>
    <property type="project" value="InterPro"/>
</dbReference>
<dbReference type="GO" id="GO:0000725">
    <property type="term" value="P:recombinational repair"/>
    <property type="evidence" value="ECO:0007669"/>
    <property type="project" value="TreeGrafter"/>
</dbReference>
<sequence length="620" mass="68748">MARLFPNFSACRFDTPGERRLAERLQKKLEDDYLVWCNVPVGAKAVYPDFIVLHPSRGVLVLEVKDWRVETVLAMDSTQAQLHTGAGIKKVPNPLTQARHYLLQVTGLLEKDRALQQGANTPYAGRLCMPYGWGAVLTRVTRKQFNEAGWAEVMDPQRVICADEMTDSVDAEVFQQRLWDMFTQVFPCRLTLPQIDRVRGHLFPELRITHAPGQFGLFGPGEDLLPDLMKVMDLQQEQLARSLGEGHRVIHGVAGSGKTMILAYRSLHIARAVDKPVLVLCFNRSLSARLRQLIAERGGGDRVVVQHFHGWCGEMHTAYQVRKPVPGRGAEIYNAELVASLIRSVDQGQVPRAQYAAILIDEGHDFEPDWFALVVQMLDPQHNRLLVLYDDAQSIYRGGRKRAFSFSSVGIQAQGRTTILRLNYRNTTEVLAVARAFAHELLAAREADEDGVPQVLPESAGRHGPYPELRQCAHAGAEMAELVQVLRDAHRDGMAWSDMAVLYRTNYQAKGLETALQRAQIPLASGLSTQGRDALFASGDTVKLVSMASSKGLEFVLVVIPGIGQMPHPKAGEGEDARLLYVAMTRALDRLILLSSQPSDFSQRIATAIAQAKDALVGMA</sequence>
<name>A0A0R0BRM8_9GAMM</name>
<dbReference type="InterPro" id="IPR000212">
    <property type="entry name" value="DNA_helicase_UvrD/REP"/>
</dbReference>
<dbReference type="GO" id="GO:0005524">
    <property type="term" value="F:ATP binding"/>
    <property type="evidence" value="ECO:0007669"/>
    <property type="project" value="UniProtKB-KW"/>
</dbReference>
<dbReference type="RefSeq" id="WP_057664296.1">
    <property type="nucleotide sequence ID" value="NZ_LDJH01000006.1"/>
</dbReference>
<reference evidence="6 7" key="1">
    <citation type="submission" date="2015-05" db="EMBL/GenBank/DDBJ databases">
        <title>Genome sequencing and analysis of members of genus Stenotrophomonas.</title>
        <authorList>
            <person name="Patil P.P."/>
            <person name="Midha S."/>
            <person name="Patil P.B."/>
        </authorList>
    </citation>
    <scope>NUCLEOTIDE SEQUENCE [LARGE SCALE GENOMIC DNA]</scope>
    <source>
        <strain evidence="6 7">DSM 17805</strain>
    </source>
</reference>
<dbReference type="Pfam" id="PF13361">
    <property type="entry name" value="UvrD_C"/>
    <property type="match status" value="2"/>
</dbReference>
<dbReference type="GO" id="GO:0033202">
    <property type="term" value="C:DNA helicase complex"/>
    <property type="evidence" value="ECO:0007669"/>
    <property type="project" value="TreeGrafter"/>
</dbReference>
<dbReference type="Gene3D" id="3.40.50.300">
    <property type="entry name" value="P-loop containing nucleotide triphosphate hydrolases"/>
    <property type="match status" value="2"/>
</dbReference>
<dbReference type="PATRIC" id="fig|266128.3.peg.2571"/>
<evidence type="ECO:0000256" key="2">
    <source>
        <dbReference type="ARBA" id="ARBA00022801"/>
    </source>
</evidence>
<proteinExistence type="predicted"/>
<dbReference type="GO" id="GO:0005829">
    <property type="term" value="C:cytosol"/>
    <property type="evidence" value="ECO:0007669"/>
    <property type="project" value="TreeGrafter"/>
</dbReference>
<dbReference type="PROSITE" id="PS50965">
    <property type="entry name" value="NERD"/>
    <property type="match status" value="1"/>
</dbReference>
<dbReference type="OrthoDB" id="7066673at2"/>
<keyword evidence="4" id="KW-0067">ATP-binding</keyword>
<dbReference type="InterPro" id="IPR011528">
    <property type="entry name" value="NERD"/>
</dbReference>
<dbReference type="Proteomes" id="UP000051254">
    <property type="component" value="Unassembled WGS sequence"/>
</dbReference>
<dbReference type="Pfam" id="PF08378">
    <property type="entry name" value="NERD"/>
    <property type="match status" value="1"/>
</dbReference>
<dbReference type="Pfam" id="PF13245">
    <property type="entry name" value="AAA_19"/>
    <property type="match status" value="1"/>
</dbReference>
<dbReference type="GO" id="GO:0016787">
    <property type="term" value="F:hydrolase activity"/>
    <property type="evidence" value="ECO:0007669"/>
    <property type="project" value="UniProtKB-KW"/>
</dbReference>
<accession>A0A0R0BRM8</accession>
<dbReference type="InterPro" id="IPR014017">
    <property type="entry name" value="DNA_helicase_UvrD-like_C"/>
</dbReference>
<evidence type="ECO:0000256" key="3">
    <source>
        <dbReference type="ARBA" id="ARBA00022806"/>
    </source>
</evidence>
<evidence type="ECO:0000313" key="7">
    <source>
        <dbReference type="Proteomes" id="UP000051254"/>
    </source>
</evidence>
<evidence type="ECO:0000256" key="1">
    <source>
        <dbReference type="ARBA" id="ARBA00022741"/>
    </source>
</evidence>
<dbReference type="PANTHER" id="PTHR11070">
    <property type="entry name" value="UVRD / RECB / PCRA DNA HELICASE FAMILY MEMBER"/>
    <property type="match status" value="1"/>
</dbReference>
<evidence type="ECO:0000259" key="5">
    <source>
        <dbReference type="PROSITE" id="PS50965"/>
    </source>
</evidence>
<keyword evidence="3 6" id="KW-0347">Helicase</keyword>
<feature type="domain" description="NERD" evidence="5">
    <location>
        <begin position="13"/>
        <end position="128"/>
    </location>
</feature>
<dbReference type="InterPro" id="IPR027417">
    <property type="entry name" value="P-loop_NTPase"/>
</dbReference>
<protein>
    <submittedName>
        <fullName evidence="6">DNA helicase II</fullName>
    </submittedName>
</protein>
<keyword evidence="2" id="KW-0378">Hydrolase</keyword>
<gene>
    <name evidence="6" type="ORF">ABB25_04600</name>
</gene>
<comment type="caution">
    <text evidence="6">The sequence shown here is derived from an EMBL/GenBank/DDBJ whole genome shotgun (WGS) entry which is preliminary data.</text>
</comment>
<keyword evidence="1" id="KW-0547">Nucleotide-binding</keyword>
<dbReference type="SUPFAM" id="SSF52540">
    <property type="entry name" value="P-loop containing nucleoside triphosphate hydrolases"/>
    <property type="match status" value="1"/>
</dbReference>
<dbReference type="AlphaFoldDB" id="A0A0R0BRM8"/>
<organism evidence="6 7">
    <name type="scientific">Stenotrophomonas koreensis</name>
    <dbReference type="NCBI Taxonomy" id="266128"/>
    <lineage>
        <taxon>Bacteria</taxon>
        <taxon>Pseudomonadati</taxon>
        <taxon>Pseudomonadota</taxon>
        <taxon>Gammaproteobacteria</taxon>
        <taxon>Lysobacterales</taxon>
        <taxon>Lysobacteraceae</taxon>
        <taxon>Stenotrophomonas</taxon>
    </lineage>
</organism>
<dbReference type="GO" id="GO:0043138">
    <property type="term" value="F:3'-5' DNA helicase activity"/>
    <property type="evidence" value="ECO:0007669"/>
    <property type="project" value="TreeGrafter"/>
</dbReference>
<evidence type="ECO:0000256" key="4">
    <source>
        <dbReference type="ARBA" id="ARBA00022840"/>
    </source>
</evidence>